<dbReference type="PROSITE" id="PS50005">
    <property type="entry name" value="TPR"/>
    <property type="match status" value="1"/>
</dbReference>
<comment type="caution">
    <text evidence="10">The sequence shown here is derived from an EMBL/GenBank/DDBJ whole genome shotgun (WGS) entry which is preliminary data.</text>
</comment>
<evidence type="ECO:0000256" key="1">
    <source>
        <dbReference type="ARBA" id="ARBA00000085"/>
    </source>
</evidence>
<dbReference type="InterPro" id="IPR050351">
    <property type="entry name" value="BphY/WalK/GraS-like"/>
</dbReference>
<evidence type="ECO:0000256" key="8">
    <source>
        <dbReference type="SAM" id="Phobius"/>
    </source>
</evidence>
<keyword evidence="6" id="KW-0902">Two-component regulatory system</keyword>
<dbReference type="Gene3D" id="3.30.565.10">
    <property type="entry name" value="Histidine kinase-like ATPase, C-terminal domain"/>
    <property type="match status" value="1"/>
</dbReference>
<dbReference type="RefSeq" id="WP_379816154.1">
    <property type="nucleotide sequence ID" value="NZ_JBHUDZ010000002.1"/>
</dbReference>
<keyword evidence="5" id="KW-0418">Kinase</keyword>
<dbReference type="Pfam" id="PF02518">
    <property type="entry name" value="HATPase_c"/>
    <property type="match status" value="1"/>
</dbReference>
<dbReference type="SUPFAM" id="SSF48452">
    <property type="entry name" value="TPR-like"/>
    <property type="match status" value="1"/>
</dbReference>
<organism evidence="10 11">
    <name type="scientific">Flavobacterium artemisiae</name>
    <dbReference type="NCBI Taxonomy" id="2126556"/>
    <lineage>
        <taxon>Bacteria</taxon>
        <taxon>Pseudomonadati</taxon>
        <taxon>Bacteroidota</taxon>
        <taxon>Flavobacteriia</taxon>
        <taxon>Flavobacteriales</taxon>
        <taxon>Flavobacteriaceae</taxon>
        <taxon>Flavobacterium</taxon>
    </lineage>
</organism>
<name>A0ABW4H8S3_9FLAO</name>
<dbReference type="Gene3D" id="1.25.40.10">
    <property type="entry name" value="Tetratricopeptide repeat domain"/>
    <property type="match status" value="1"/>
</dbReference>
<keyword evidence="8" id="KW-1133">Transmembrane helix</keyword>
<dbReference type="SMART" id="SM00387">
    <property type="entry name" value="HATPase_c"/>
    <property type="match status" value="1"/>
</dbReference>
<dbReference type="PANTHER" id="PTHR45453">
    <property type="entry name" value="PHOSPHATE REGULON SENSOR PROTEIN PHOR"/>
    <property type="match status" value="1"/>
</dbReference>
<dbReference type="SMART" id="SM00028">
    <property type="entry name" value="TPR"/>
    <property type="match status" value="3"/>
</dbReference>
<dbReference type="InterPro" id="IPR036890">
    <property type="entry name" value="HATPase_C_sf"/>
</dbReference>
<proteinExistence type="predicted"/>
<keyword evidence="3" id="KW-0597">Phosphoprotein</keyword>
<evidence type="ECO:0000256" key="7">
    <source>
        <dbReference type="PROSITE-ProRule" id="PRU00339"/>
    </source>
</evidence>
<dbReference type="PROSITE" id="PS50109">
    <property type="entry name" value="HIS_KIN"/>
    <property type="match status" value="1"/>
</dbReference>
<evidence type="ECO:0000259" key="9">
    <source>
        <dbReference type="PROSITE" id="PS50109"/>
    </source>
</evidence>
<feature type="repeat" description="TPR" evidence="7">
    <location>
        <begin position="114"/>
        <end position="147"/>
    </location>
</feature>
<gene>
    <name evidence="10" type="ORF">ACFSC2_03110</name>
</gene>
<feature type="transmembrane region" description="Helical" evidence="8">
    <location>
        <begin position="308"/>
        <end position="327"/>
    </location>
</feature>
<evidence type="ECO:0000256" key="3">
    <source>
        <dbReference type="ARBA" id="ARBA00022553"/>
    </source>
</evidence>
<dbReference type="Proteomes" id="UP001597138">
    <property type="component" value="Unassembled WGS sequence"/>
</dbReference>
<dbReference type="EC" id="2.7.13.3" evidence="2"/>
<dbReference type="InterPro" id="IPR011990">
    <property type="entry name" value="TPR-like_helical_dom_sf"/>
</dbReference>
<dbReference type="InterPro" id="IPR019734">
    <property type="entry name" value="TPR_rpt"/>
</dbReference>
<keyword evidence="10" id="KW-0067">ATP-binding</keyword>
<comment type="catalytic activity">
    <reaction evidence="1">
        <text>ATP + protein L-histidine = ADP + protein N-phospho-L-histidine.</text>
        <dbReference type="EC" id="2.7.13.3"/>
    </reaction>
</comment>
<dbReference type="InterPro" id="IPR004358">
    <property type="entry name" value="Sig_transdc_His_kin-like_C"/>
</dbReference>
<evidence type="ECO:0000256" key="5">
    <source>
        <dbReference type="ARBA" id="ARBA00022777"/>
    </source>
</evidence>
<evidence type="ECO:0000256" key="6">
    <source>
        <dbReference type="ARBA" id="ARBA00023012"/>
    </source>
</evidence>
<dbReference type="Pfam" id="PF13424">
    <property type="entry name" value="TPR_12"/>
    <property type="match status" value="1"/>
</dbReference>
<reference evidence="11" key="1">
    <citation type="journal article" date="2019" name="Int. J. Syst. Evol. Microbiol.">
        <title>The Global Catalogue of Microorganisms (GCM) 10K type strain sequencing project: providing services to taxonomists for standard genome sequencing and annotation.</title>
        <authorList>
            <consortium name="The Broad Institute Genomics Platform"/>
            <consortium name="The Broad Institute Genome Sequencing Center for Infectious Disease"/>
            <person name="Wu L."/>
            <person name="Ma J."/>
        </authorList>
    </citation>
    <scope>NUCLEOTIDE SEQUENCE [LARGE SCALE GENOMIC DNA]</scope>
    <source>
        <strain evidence="11">CCUG 70865</strain>
    </source>
</reference>
<evidence type="ECO:0000256" key="2">
    <source>
        <dbReference type="ARBA" id="ARBA00012438"/>
    </source>
</evidence>
<keyword evidence="8" id="KW-0812">Transmembrane</keyword>
<keyword evidence="4" id="KW-0808">Transferase</keyword>
<evidence type="ECO:0000313" key="10">
    <source>
        <dbReference type="EMBL" id="MFD1601722.1"/>
    </source>
</evidence>
<protein>
    <recommendedName>
        <fullName evidence="2">histidine kinase</fullName>
        <ecNumber evidence="2">2.7.13.3</ecNumber>
    </recommendedName>
</protein>
<accession>A0ABW4H8S3</accession>
<dbReference type="PRINTS" id="PR00344">
    <property type="entry name" value="BCTRLSENSOR"/>
</dbReference>
<dbReference type="SUPFAM" id="SSF47384">
    <property type="entry name" value="Homodimeric domain of signal transducing histidine kinase"/>
    <property type="match status" value="1"/>
</dbReference>
<sequence>MVQTKLYIVLFFFIHFSVISQEKIQFDSVFNNDIKSKAEKFKEEINFRKAQSFFIKNNWDSTLVYSMKQLSTSKNSELKEFCRYFRGVSFKNKKLFNEAKKEFNKISSSFKFYYQVNTKLGEIALQQKEFEKALKYFEEVEKLSKSIQFGLKKSIVFHNKGICYLHLERFDEAEKYLFKSAVLQEIEGDSLMLGGSYMDIANLYYTQYKDSQAIPFFKKAYDLSKKVKSFELKRTATLNMAVVEENRKNFSQALVYRKEFEAWKDSLNDQNKVWAVADFEKKFAVQQKQKEVNVLAAENKAKIAERNGFIISSALLLILFGTGVYFYRQKIKSSKIILKQKNELDELNATKDKLFSIVSHDLRSSVNALKTSNSKLLENLESKNFSELDVLLHNNSTIANGAYNLLDNLLNWALLQTKQAYFYQESLHLSSIVKHVEYNYKPLMLNKNLDFKSNVNGSDYVFADMDSVKITIRNFLDNAIKFSKENGSISIYSKPSTEEFCYLVIEDTGLGMSNATREELLKDTVLLSKKKNDDIIGTGLGLQLCKSMIYKNGGKLEIESEEGVGTKIIIALQKFKNHG</sequence>
<feature type="domain" description="Histidine kinase" evidence="9">
    <location>
        <begin position="357"/>
        <end position="576"/>
    </location>
</feature>
<dbReference type="PANTHER" id="PTHR45453:SF1">
    <property type="entry name" value="PHOSPHATE REGULON SENSOR PROTEIN PHOR"/>
    <property type="match status" value="1"/>
</dbReference>
<evidence type="ECO:0000313" key="11">
    <source>
        <dbReference type="Proteomes" id="UP001597138"/>
    </source>
</evidence>
<dbReference type="InterPro" id="IPR003594">
    <property type="entry name" value="HATPase_dom"/>
</dbReference>
<dbReference type="InterPro" id="IPR036097">
    <property type="entry name" value="HisK_dim/P_sf"/>
</dbReference>
<dbReference type="SUPFAM" id="SSF55874">
    <property type="entry name" value="ATPase domain of HSP90 chaperone/DNA topoisomerase II/histidine kinase"/>
    <property type="match status" value="1"/>
</dbReference>
<dbReference type="InterPro" id="IPR005467">
    <property type="entry name" value="His_kinase_dom"/>
</dbReference>
<dbReference type="EMBL" id="JBHUDZ010000002">
    <property type="protein sequence ID" value="MFD1601722.1"/>
    <property type="molecule type" value="Genomic_DNA"/>
</dbReference>
<keyword evidence="10" id="KW-0547">Nucleotide-binding</keyword>
<keyword evidence="11" id="KW-1185">Reference proteome</keyword>
<keyword evidence="8" id="KW-0472">Membrane</keyword>
<dbReference type="Gene3D" id="1.10.287.130">
    <property type="match status" value="1"/>
</dbReference>
<evidence type="ECO:0000256" key="4">
    <source>
        <dbReference type="ARBA" id="ARBA00022679"/>
    </source>
</evidence>
<keyword evidence="7" id="KW-0802">TPR repeat</keyword>
<dbReference type="GO" id="GO:0005524">
    <property type="term" value="F:ATP binding"/>
    <property type="evidence" value="ECO:0007669"/>
    <property type="project" value="UniProtKB-KW"/>
</dbReference>